<dbReference type="PANTHER" id="PTHR37839:SF1">
    <property type="entry name" value="NA(+)-TRANSLOCATING NADH-QUINONE REDUCTASE SUBUNIT A"/>
    <property type="match status" value="1"/>
</dbReference>
<feature type="domain" description="NqrA second alpha/beta" evidence="2">
    <location>
        <begin position="112"/>
        <end position="249"/>
    </location>
</feature>
<dbReference type="PANTHER" id="PTHR37839">
    <property type="entry name" value="NA(+)-TRANSLOCATING NADH-QUINONE REDUCTASE SUBUNIT A"/>
    <property type="match status" value="1"/>
</dbReference>
<reference evidence="3 4" key="1">
    <citation type="submission" date="2022-10" db="EMBL/GenBank/DDBJ databases">
        <title>Defluviimonas sp. nov., isolated from ocean surface sediments.</title>
        <authorList>
            <person name="He W."/>
            <person name="Wang L."/>
            <person name="Zhang D.-F."/>
        </authorList>
    </citation>
    <scope>NUCLEOTIDE SEQUENCE [LARGE SCALE GENOMIC DNA]</scope>
    <source>
        <strain evidence="3 4">WL0024</strain>
    </source>
</reference>
<sequence length="414" mass="43898">MIGLNAIRERRIRPAAGPVGALRRPDRVALVGADYPGLRPVLLVAEGDHVRAGQALFTDRRHPEIAFVAPGSGTVETVALGAGRRLSLLVVRLDAAPERESPVGEVRVGDARAALLAGGLWPAFRTRPYGRIPAPDEVPQAIFVNAMPERDGAPDPHAVLAEAGAGFDRGLDMVAELTGGPVFVCQRRGAAFATPGRARIRTAHLADLAAAGLSSHHIDRLGAPRGRQCVWTVGWQDVVAMGELARTGRYHGQRVIAFHDGRGEAALIPTLLGAELSDLADLPGDAGAAFRLVSGARIEGREARFLGRYDTQAALVPVRRVSLFDRLAKHLAAGGKPRPKPILPRAALDTALPVAIPPVPLMRALAIGDLEAAERLGARGLVEEDVARLTHLCTSGSDYGRLLRRVLDRMEGAA</sequence>
<evidence type="ECO:0000259" key="1">
    <source>
        <dbReference type="Pfam" id="PF05896"/>
    </source>
</evidence>
<evidence type="ECO:0000313" key="3">
    <source>
        <dbReference type="EMBL" id="MCU9847545.1"/>
    </source>
</evidence>
<dbReference type="Pfam" id="PF05896">
    <property type="entry name" value="NQRA_N"/>
    <property type="match status" value="1"/>
</dbReference>
<proteinExistence type="predicted"/>
<organism evidence="3 4">
    <name type="scientific">Albidovulum salinarum</name>
    <dbReference type="NCBI Taxonomy" id="2984153"/>
    <lineage>
        <taxon>Bacteria</taxon>
        <taxon>Pseudomonadati</taxon>
        <taxon>Pseudomonadota</taxon>
        <taxon>Alphaproteobacteria</taxon>
        <taxon>Rhodobacterales</taxon>
        <taxon>Paracoccaceae</taxon>
        <taxon>Albidovulum</taxon>
    </lineage>
</organism>
<dbReference type="InterPro" id="IPR008703">
    <property type="entry name" value="NqrA"/>
</dbReference>
<evidence type="ECO:0008006" key="5">
    <source>
        <dbReference type="Google" id="ProtNLM"/>
    </source>
</evidence>
<keyword evidence="4" id="KW-1185">Reference proteome</keyword>
<evidence type="ECO:0000259" key="2">
    <source>
        <dbReference type="Pfam" id="PF24836"/>
    </source>
</evidence>
<dbReference type="Pfam" id="PF24836">
    <property type="entry name" value="NQRA_2nd"/>
    <property type="match status" value="1"/>
</dbReference>
<dbReference type="Proteomes" id="UP001209535">
    <property type="component" value="Unassembled WGS sequence"/>
</dbReference>
<dbReference type="InterPro" id="IPR056148">
    <property type="entry name" value="NQRA_2nd"/>
</dbReference>
<dbReference type="InterPro" id="IPR056147">
    <property type="entry name" value="NQRA_N"/>
</dbReference>
<comment type="caution">
    <text evidence="3">The sequence shown here is derived from an EMBL/GenBank/DDBJ whole genome shotgun (WGS) entry which is preliminary data.</text>
</comment>
<name>A0ABT2X0T5_9RHOB</name>
<accession>A0ABT2X0T5</accession>
<evidence type="ECO:0000313" key="4">
    <source>
        <dbReference type="Proteomes" id="UP001209535"/>
    </source>
</evidence>
<feature type="domain" description="NqrA N-terminal barrel-sandwich hybrid" evidence="1">
    <location>
        <begin position="23"/>
        <end position="93"/>
    </location>
</feature>
<dbReference type="RefSeq" id="WP_263334158.1">
    <property type="nucleotide sequence ID" value="NZ_JAOVQO010000004.1"/>
</dbReference>
<dbReference type="EMBL" id="JAOVQO010000004">
    <property type="protein sequence ID" value="MCU9847545.1"/>
    <property type="molecule type" value="Genomic_DNA"/>
</dbReference>
<gene>
    <name evidence="3" type="ORF">OEZ60_05950</name>
</gene>
<protein>
    <recommendedName>
        <fullName evidence="5">Na(+)-translocating NADH-quinone reductase subunit A</fullName>
    </recommendedName>
</protein>